<dbReference type="InterPro" id="IPR003594">
    <property type="entry name" value="HATPase_dom"/>
</dbReference>
<name>A0A1I6DJK8_9FIRM</name>
<evidence type="ECO:0000313" key="10">
    <source>
        <dbReference type="EMBL" id="SFR05635.1"/>
    </source>
</evidence>
<dbReference type="SMART" id="SM00388">
    <property type="entry name" value="HisKA"/>
    <property type="match status" value="1"/>
</dbReference>
<dbReference type="Gene3D" id="3.30.450.20">
    <property type="entry name" value="PAS domain"/>
    <property type="match status" value="1"/>
</dbReference>
<gene>
    <name evidence="10" type="ORF">SAMN05660706_11263</name>
</gene>
<evidence type="ECO:0000256" key="1">
    <source>
        <dbReference type="ARBA" id="ARBA00000085"/>
    </source>
</evidence>
<keyword evidence="3" id="KW-0597">Phosphoprotein</keyword>
<dbReference type="PROSITE" id="PS50109">
    <property type="entry name" value="HIS_KIN"/>
    <property type="match status" value="1"/>
</dbReference>
<dbReference type="Pfam" id="PF00512">
    <property type="entry name" value="HisKA"/>
    <property type="match status" value="1"/>
</dbReference>
<dbReference type="SUPFAM" id="SSF55785">
    <property type="entry name" value="PYP-like sensor domain (PAS domain)"/>
    <property type="match status" value="1"/>
</dbReference>
<feature type="domain" description="Histidine kinase" evidence="9">
    <location>
        <begin position="137"/>
        <end position="353"/>
    </location>
</feature>
<dbReference type="GO" id="GO:0000155">
    <property type="term" value="F:phosphorelay sensor kinase activity"/>
    <property type="evidence" value="ECO:0007669"/>
    <property type="project" value="InterPro"/>
</dbReference>
<dbReference type="STRING" id="39060.SAMN05660706_11263"/>
<dbReference type="InterPro" id="IPR035965">
    <property type="entry name" value="PAS-like_dom_sf"/>
</dbReference>
<keyword evidence="6 10" id="KW-0418">Kinase</keyword>
<dbReference type="PRINTS" id="PR00344">
    <property type="entry name" value="BCTRLSENSOR"/>
</dbReference>
<evidence type="ECO:0000256" key="3">
    <source>
        <dbReference type="ARBA" id="ARBA00022553"/>
    </source>
</evidence>
<evidence type="ECO:0000256" key="8">
    <source>
        <dbReference type="ARBA" id="ARBA00023012"/>
    </source>
</evidence>
<dbReference type="EC" id="2.7.13.3" evidence="2"/>
<accession>A0A1I6DJK8</accession>
<keyword evidence="11" id="KW-1185">Reference proteome</keyword>
<dbReference type="RefSeq" id="WP_342741326.1">
    <property type="nucleotide sequence ID" value="NZ_FOYM01000012.1"/>
</dbReference>
<dbReference type="PANTHER" id="PTHR43065:SF10">
    <property type="entry name" value="PEROXIDE STRESS-ACTIVATED HISTIDINE KINASE MAK3"/>
    <property type="match status" value="1"/>
</dbReference>
<keyword evidence="8" id="KW-0902">Two-component regulatory system</keyword>
<sequence>MKSKLEWEETFKALTDPILLLDRHHNIIRCNNRLDDLPGKNYGDPQKSKCYRYVWGHENKCENCKLDEVYENQAPAYHRVQLESGKTYDVYYYPVFNVNQEIYSVIQHIKDVTEQIKIEAQLMQSGKLAAIGEMAAGVAHELNSPMTVIIGNSQMIMRDGGIDQNNADLLEDIVNCGLRCKKIIQNLLTFSRQDQRPMSRTSLNKVVERVLSLIQYQINRNNVDIELDLDPKLPDVLANEHQLDQVLINLLLNARDALENNPGEKKIFISTGLRRAEEGASVVATVTDNGEGILPENIMKIFNPFFTSKEATRGTGLGLSVSLGIAEAHGGTIEVVSKPGRGSSFTLAIPVDCPEN</sequence>
<dbReference type="Gene3D" id="3.30.565.10">
    <property type="entry name" value="Histidine kinase-like ATPase, C-terminal domain"/>
    <property type="match status" value="1"/>
</dbReference>
<dbReference type="Proteomes" id="UP000199584">
    <property type="component" value="Unassembled WGS sequence"/>
</dbReference>
<protein>
    <recommendedName>
        <fullName evidence="2">histidine kinase</fullName>
        <ecNumber evidence="2">2.7.13.3</ecNumber>
    </recommendedName>
</protein>
<dbReference type="InterPro" id="IPR005467">
    <property type="entry name" value="His_kinase_dom"/>
</dbReference>
<dbReference type="InterPro" id="IPR003661">
    <property type="entry name" value="HisK_dim/P_dom"/>
</dbReference>
<dbReference type="CDD" id="cd00082">
    <property type="entry name" value="HisKA"/>
    <property type="match status" value="1"/>
</dbReference>
<dbReference type="Gene3D" id="1.10.287.130">
    <property type="match status" value="1"/>
</dbReference>
<keyword evidence="4" id="KW-0808">Transferase</keyword>
<dbReference type="SMART" id="SM00387">
    <property type="entry name" value="HATPase_c"/>
    <property type="match status" value="1"/>
</dbReference>
<evidence type="ECO:0000256" key="7">
    <source>
        <dbReference type="ARBA" id="ARBA00022840"/>
    </source>
</evidence>
<dbReference type="EMBL" id="FOYM01000012">
    <property type="protein sequence ID" value="SFR05635.1"/>
    <property type="molecule type" value="Genomic_DNA"/>
</dbReference>
<dbReference type="InterPro" id="IPR036890">
    <property type="entry name" value="HATPase_C_sf"/>
</dbReference>
<dbReference type="InterPro" id="IPR004358">
    <property type="entry name" value="Sig_transdc_His_kin-like_C"/>
</dbReference>
<evidence type="ECO:0000313" key="11">
    <source>
        <dbReference type="Proteomes" id="UP000199584"/>
    </source>
</evidence>
<comment type="catalytic activity">
    <reaction evidence="1">
        <text>ATP + protein L-histidine = ADP + protein N-phospho-L-histidine.</text>
        <dbReference type="EC" id="2.7.13.3"/>
    </reaction>
</comment>
<dbReference type="InterPro" id="IPR036097">
    <property type="entry name" value="HisK_dim/P_sf"/>
</dbReference>
<dbReference type="Pfam" id="PF02518">
    <property type="entry name" value="HATPase_c"/>
    <property type="match status" value="1"/>
</dbReference>
<proteinExistence type="predicted"/>
<keyword evidence="5" id="KW-0547">Nucleotide-binding</keyword>
<evidence type="ECO:0000256" key="4">
    <source>
        <dbReference type="ARBA" id="ARBA00022679"/>
    </source>
</evidence>
<evidence type="ECO:0000256" key="6">
    <source>
        <dbReference type="ARBA" id="ARBA00022777"/>
    </source>
</evidence>
<dbReference type="AlphaFoldDB" id="A0A1I6DJK8"/>
<evidence type="ECO:0000256" key="2">
    <source>
        <dbReference type="ARBA" id="ARBA00012438"/>
    </source>
</evidence>
<evidence type="ECO:0000259" key="9">
    <source>
        <dbReference type="PROSITE" id="PS50109"/>
    </source>
</evidence>
<evidence type="ECO:0000256" key="5">
    <source>
        <dbReference type="ARBA" id="ARBA00022741"/>
    </source>
</evidence>
<organism evidence="10 11">
    <name type="scientific">Desulfoscipio geothermicus DSM 3669</name>
    <dbReference type="NCBI Taxonomy" id="1121426"/>
    <lineage>
        <taxon>Bacteria</taxon>
        <taxon>Bacillati</taxon>
        <taxon>Bacillota</taxon>
        <taxon>Clostridia</taxon>
        <taxon>Eubacteriales</taxon>
        <taxon>Desulfallaceae</taxon>
        <taxon>Desulfoscipio</taxon>
    </lineage>
</organism>
<dbReference type="PANTHER" id="PTHR43065">
    <property type="entry name" value="SENSOR HISTIDINE KINASE"/>
    <property type="match status" value="1"/>
</dbReference>
<dbReference type="SUPFAM" id="SSF55874">
    <property type="entry name" value="ATPase domain of HSP90 chaperone/DNA topoisomerase II/histidine kinase"/>
    <property type="match status" value="1"/>
</dbReference>
<dbReference type="GO" id="GO:0005524">
    <property type="term" value="F:ATP binding"/>
    <property type="evidence" value="ECO:0007669"/>
    <property type="project" value="UniProtKB-KW"/>
</dbReference>
<dbReference type="SUPFAM" id="SSF47384">
    <property type="entry name" value="Homodimeric domain of signal transducing histidine kinase"/>
    <property type="match status" value="1"/>
</dbReference>
<keyword evidence="7" id="KW-0067">ATP-binding</keyword>
<reference evidence="11" key="1">
    <citation type="submission" date="2016-10" db="EMBL/GenBank/DDBJ databases">
        <authorList>
            <person name="Varghese N."/>
            <person name="Submissions S."/>
        </authorList>
    </citation>
    <scope>NUCLEOTIDE SEQUENCE [LARGE SCALE GENOMIC DNA]</scope>
    <source>
        <strain evidence="11">DSM 3669</strain>
    </source>
</reference>